<evidence type="ECO:0000313" key="2">
    <source>
        <dbReference type="EMBL" id="ARU56253.1"/>
    </source>
</evidence>
<reference evidence="2 3" key="1">
    <citation type="submission" date="2017-05" db="EMBL/GenBank/DDBJ databases">
        <title>Genomic insights into alkan degradation activity of Oleiphilus messinensis.</title>
        <authorList>
            <person name="Kozyavkin S.A."/>
            <person name="Slesarev A.I."/>
            <person name="Golyshin P.N."/>
            <person name="Korzhenkov A."/>
            <person name="Golyshina O.N."/>
            <person name="Toshchakov S.V."/>
        </authorList>
    </citation>
    <scope>NUCLEOTIDE SEQUENCE [LARGE SCALE GENOMIC DNA]</scope>
    <source>
        <strain evidence="2 3">ME102</strain>
    </source>
</reference>
<evidence type="ECO:0000313" key="3">
    <source>
        <dbReference type="Proteomes" id="UP000196027"/>
    </source>
</evidence>
<dbReference type="Proteomes" id="UP000196027">
    <property type="component" value="Chromosome"/>
</dbReference>
<dbReference type="InterPro" id="IPR001753">
    <property type="entry name" value="Enoyl-CoA_hydra/iso"/>
</dbReference>
<keyword evidence="3" id="KW-1185">Reference proteome</keyword>
<dbReference type="EMBL" id="CP021425">
    <property type="protein sequence ID" value="ARU56253.1"/>
    <property type="molecule type" value="Genomic_DNA"/>
</dbReference>
<dbReference type="InterPro" id="IPR045002">
    <property type="entry name" value="Ech1-like"/>
</dbReference>
<dbReference type="SUPFAM" id="SSF52096">
    <property type="entry name" value="ClpP/crotonase"/>
    <property type="match status" value="1"/>
</dbReference>
<comment type="similarity">
    <text evidence="1">Belongs to the enoyl-CoA hydratase/isomerase family.</text>
</comment>
<dbReference type="InterPro" id="IPR029045">
    <property type="entry name" value="ClpP/crotonase-like_dom_sf"/>
</dbReference>
<evidence type="ECO:0000256" key="1">
    <source>
        <dbReference type="ARBA" id="ARBA00005254"/>
    </source>
</evidence>
<dbReference type="PANTHER" id="PTHR43149">
    <property type="entry name" value="ENOYL-COA HYDRATASE"/>
    <property type="match status" value="1"/>
</dbReference>
<accession>A0A1Y0IA31</accession>
<name>A0A1Y0IA31_9GAMM</name>
<dbReference type="KEGG" id="ome:OLMES_2183"/>
<dbReference type="AlphaFoldDB" id="A0A1Y0IA31"/>
<gene>
    <name evidence="2" type="ORF">OLMES_2183</name>
</gene>
<dbReference type="OrthoDB" id="9807606at2"/>
<dbReference type="Gene3D" id="3.90.226.10">
    <property type="entry name" value="2-enoyl-CoA Hydratase, Chain A, domain 1"/>
    <property type="match status" value="1"/>
</dbReference>
<dbReference type="PANTHER" id="PTHR43149:SF1">
    <property type="entry name" value="DELTA(3,5)-DELTA(2,4)-DIENOYL-COA ISOMERASE, MITOCHONDRIAL"/>
    <property type="match status" value="1"/>
</dbReference>
<dbReference type="NCBIfam" id="NF005699">
    <property type="entry name" value="PRK07509.1"/>
    <property type="match status" value="1"/>
</dbReference>
<proteinExistence type="inferred from homology"/>
<sequence>MSRVLLEIIDNHIAVVSMNRPEKYNGLDIDMFTGLVDTAKQIQKNKSVKVVILKGNGKVFSSGLDVKNVTSSPTAVARLLFKPGRKASNLAQDVALVWRNLPVPVIAVTHGVCFGGALQIALGADFRYATPDCEFSIMEGKWGLIPDMSGTITLRELLPIDVVKELTMTAKVISAPEAKSLGLITRISDDPFAEALSFAHTLLEKSSDAVNGAKLLFNKTWLASEREALRIETQIQTRLIRKKFFNLKQLKALL</sequence>
<dbReference type="RefSeq" id="WP_087461266.1">
    <property type="nucleotide sequence ID" value="NZ_CP021425.1"/>
</dbReference>
<protein>
    <submittedName>
        <fullName evidence="2">Enoyl-CoA hydratase</fullName>
    </submittedName>
</protein>
<dbReference type="GO" id="GO:0016853">
    <property type="term" value="F:isomerase activity"/>
    <property type="evidence" value="ECO:0007669"/>
    <property type="project" value="InterPro"/>
</dbReference>
<dbReference type="Pfam" id="PF00378">
    <property type="entry name" value="ECH_1"/>
    <property type="match status" value="1"/>
</dbReference>
<dbReference type="CDD" id="cd06558">
    <property type="entry name" value="crotonase-like"/>
    <property type="match status" value="1"/>
</dbReference>
<organism evidence="2 3">
    <name type="scientific">Oleiphilus messinensis</name>
    <dbReference type="NCBI Taxonomy" id="141451"/>
    <lineage>
        <taxon>Bacteria</taxon>
        <taxon>Pseudomonadati</taxon>
        <taxon>Pseudomonadota</taxon>
        <taxon>Gammaproteobacteria</taxon>
        <taxon>Oceanospirillales</taxon>
        <taxon>Oleiphilaceae</taxon>
        <taxon>Oleiphilus</taxon>
    </lineage>
</organism>